<dbReference type="Gene3D" id="3.40.50.1000">
    <property type="entry name" value="HAD superfamily/HAD-like"/>
    <property type="match status" value="1"/>
</dbReference>
<organism evidence="1 2">
    <name type="scientific">Pediococcus pentosaceus</name>
    <dbReference type="NCBI Taxonomy" id="1255"/>
    <lineage>
        <taxon>Bacteria</taxon>
        <taxon>Bacillati</taxon>
        <taxon>Bacillota</taxon>
        <taxon>Bacilli</taxon>
        <taxon>Lactobacillales</taxon>
        <taxon>Lactobacillaceae</taxon>
        <taxon>Pediococcus</taxon>
    </lineage>
</organism>
<dbReference type="AlphaFoldDB" id="A0A1Y0VN95"/>
<accession>A0A1Y0VN95</accession>
<dbReference type="GO" id="GO:0005829">
    <property type="term" value="C:cytosol"/>
    <property type="evidence" value="ECO:0007669"/>
    <property type="project" value="TreeGrafter"/>
</dbReference>
<dbReference type="InterPro" id="IPR023214">
    <property type="entry name" value="HAD_sf"/>
</dbReference>
<dbReference type="GO" id="GO:0000287">
    <property type="term" value="F:magnesium ion binding"/>
    <property type="evidence" value="ECO:0007669"/>
    <property type="project" value="TreeGrafter"/>
</dbReference>
<gene>
    <name evidence="1" type="ORF">S100892_00339</name>
</gene>
<dbReference type="InterPro" id="IPR006379">
    <property type="entry name" value="HAD-SF_hydro_IIB"/>
</dbReference>
<dbReference type="InterPro" id="IPR036412">
    <property type="entry name" value="HAD-like_sf"/>
</dbReference>
<sequence>MIATDMDQTFLDNQNRYNKQRFSEIFQEMQRQNIHFVAASGSQHERLQALFEPQAEQMDFISQNGSIIYSGNELIDVQQISPRLLQDTLDSINQAFGPDEILINICGLNSSYVDTNTTPDVMNFIKNFYKEIQTVDDINHFTKSGIEDPIVKIALSFEDSPNINQKIERLRSLLDPTLGSLSSGFNTELIGFSHVDKSTALQHLMQRYNVNADELVTFGDNENDLRMLQMTPNGYAIQNAFSKVKAVANHLTRYDNEHDGVLDTLEKLL</sequence>
<dbReference type="RefSeq" id="WP_061812580.1">
    <property type="nucleotide sequence ID" value="NZ_CP085178.1"/>
</dbReference>
<dbReference type="PANTHER" id="PTHR10000">
    <property type="entry name" value="PHOSPHOSERINE PHOSPHATASE"/>
    <property type="match status" value="1"/>
</dbReference>
<dbReference type="EMBL" id="CP021474">
    <property type="protein sequence ID" value="ARW18944.1"/>
    <property type="molecule type" value="Genomic_DNA"/>
</dbReference>
<dbReference type="GO" id="GO:0016791">
    <property type="term" value="F:phosphatase activity"/>
    <property type="evidence" value="ECO:0007669"/>
    <property type="project" value="TreeGrafter"/>
</dbReference>
<dbReference type="NCBIfam" id="TIGR01484">
    <property type="entry name" value="HAD-SF-IIB"/>
    <property type="match status" value="1"/>
</dbReference>
<proteinExistence type="predicted"/>
<name>A0A1Y0VN95_PEDPE</name>
<dbReference type="SUPFAM" id="SSF56784">
    <property type="entry name" value="HAD-like"/>
    <property type="match status" value="1"/>
</dbReference>
<protein>
    <submittedName>
        <fullName evidence="1">5-amino-6-(5-phospho-D-ribitylamino)uracil phosphatase YbjI</fullName>
    </submittedName>
</protein>
<reference evidence="1 2" key="1">
    <citation type="submission" date="2017-05" db="EMBL/GenBank/DDBJ databases">
        <title>Genome sequence of Pediococcus pentosaceus strain SRCM100892.</title>
        <authorList>
            <person name="Cho S.H."/>
        </authorList>
    </citation>
    <scope>NUCLEOTIDE SEQUENCE [LARGE SCALE GENOMIC DNA]</scope>
    <source>
        <strain evidence="1 2">SRCM100892</strain>
    </source>
</reference>
<dbReference type="Gene3D" id="3.30.1240.10">
    <property type="match status" value="1"/>
</dbReference>
<evidence type="ECO:0000313" key="1">
    <source>
        <dbReference type="EMBL" id="ARW18944.1"/>
    </source>
</evidence>
<evidence type="ECO:0000313" key="2">
    <source>
        <dbReference type="Proteomes" id="UP000196118"/>
    </source>
</evidence>
<dbReference type="Proteomes" id="UP000196118">
    <property type="component" value="Chromosome"/>
</dbReference>
<dbReference type="PANTHER" id="PTHR10000:SF53">
    <property type="entry name" value="5-AMINO-6-(5-PHOSPHO-D-RIBITYLAMINO)URACIL PHOSPHATASE YBJI-RELATED"/>
    <property type="match status" value="1"/>
</dbReference>
<dbReference type="Pfam" id="PF08282">
    <property type="entry name" value="Hydrolase_3"/>
    <property type="match status" value="1"/>
</dbReference>